<comment type="caution">
    <text evidence="1">The sequence shown here is derived from an EMBL/GenBank/DDBJ whole genome shotgun (WGS) entry which is preliminary data.</text>
</comment>
<sequence length="244" mass="27688">MTFTCERVQPTAPQLYIAVPQLISHVDWPHWSNYNRRLVKVCGVWEYCNPEMTKSEYNGQLVELPFIRIPPEISDFRKDLTSISDLEDSDIDRLTDAIHQYKQGKIANGHRSTALDTIRGIIVVSVVRPTHDENKSIEEDTERARHVLVRTQDPGNEEIVGTQSVNSSRWCTYEEEAIAAKSLRSSRWRADSRNNTQGWSSEEGVVTRTVPICSSRWCAFEKEVIGAETADLDATESETVCSSV</sequence>
<keyword evidence="2" id="KW-1185">Reference proteome</keyword>
<organism evidence="1 2">
    <name type="scientific">Penicillium diatomitis</name>
    <dbReference type="NCBI Taxonomy" id="2819901"/>
    <lineage>
        <taxon>Eukaryota</taxon>
        <taxon>Fungi</taxon>
        <taxon>Dikarya</taxon>
        <taxon>Ascomycota</taxon>
        <taxon>Pezizomycotina</taxon>
        <taxon>Eurotiomycetes</taxon>
        <taxon>Eurotiomycetidae</taxon>
        <taxon>Eurotiales</taxon>
        <taxon>Aspergillaceae</taxon>
        <taxon>Penicillium</taxon>
    </lineage>
</organism>
<gene>
    <name evidence="1" type="ORF">N7539_002992</name>
</gene>
<accession>A0A9X0BZ55</accession>
<dbReference type="Proteomes" id="UP001148312">
    <property type="component" value="Unassembled WGS sequence"/>
</dbReference>
<evidence type="ECO:0000313" key="2">
    <source>
        <dbReference type="Proteomes" id="UP001148312"/>
    </source>
</evidence>
<dbReference type="AlphaFoldDB" id="A0A9X0BZ55"/>
<evidence type="ECO:0000313" key="1">
    <source>
        <dbReference type="EMBL" id="KAJ5491425.1"/>
    </source>
</evidence>
<dbReference type="RefSeq" id="XP_056792554.1">
    <property type="nucleotide sequence ID" value="XM_056932595.1"/>
</dbReference>
<name>A0A9X0BZ55_9EURO</name>
<dbReference type="EMBL" id="JAPWDQ010000003">
    <property type="protein sequence ID" value="KAJ5491425.1"/>
    <property type="molecule type" value="Genomic_DNA"/>
</dbReference>
<proteinExistence type="predicted"/>
<reference evidence="1" key="2">
    <citation type="journal article" date="2023" name="IMA Fungus">
        <title>Comparative genomic study of the Penicillium genus elucidates a diverse pangenome and 15 lateral gene transfer events.</title>
        <authorList>
            <person name="Petersen C."/>
            <person name="Sorensen T."/>
            <person name="Nielsen M.R."/>
            <person name="Sondergaard T.E."/>
            <person name="Sorensen J.L."/>
            <person name="Fitzpatrick D.A."/>
            <person name="Frisvad J.C."/>
            <person name="Nielsen K.L."/>
        </authorList>
    </citation>
    <scope>NUCLEOTIDE SEQUENCE</scope>
    <source>
        <strain evidence="1">IBT 30728</strain>
    </source>
</reference>
<protein>
    <submittedName>
        <fullName evidence="1">Uncharacterized protein</fullName>
    </submittedName>
</protein>
<dbReference type="GeneID" id="81622844"/>
<reference evidence="1" key="1">
    <citation type="submission" date="2022-12" db="EMBL/GenBank/DDBJ databases">
        <authorList>
            <person name="Petersen C."/>
        </authorList>
    </citation>
    <scope>NUCLEOTIDE SEQUENCE</scope>
    <source>
        <strain evidence="1">IBT 30728</strain>
    </source>
</reference>